<keyword evidence="1" id="KW-0472">Membrane</keyword>
<reference evidence="2" key="2">
    <citation type="submission" date="2022-06" db="UniProtKB">
        <authorList>
            <consortium name="EnsemblMetazoa"/>
        </authorList>
    </citation>
    <scope>IDENTIFICATION</scope>
    <source>
        <strain evidence="2">DF5081</strain>
    </source>
</reference>
<evidence type="ECO:0000256" key="1">
    <source>
        <dbReference type="SAM" id="Phobius"/>
    </source>
</evidence>
<protein>
    <submittedName>
        <fullName evidence="2">Uncharacterized protein</fullName>
    </submittedName>
</protein>
<dbReference type="Pfam" id="PF02995">
    <property type="entry name" value="DUF229"/>
    <property type="match status" value="1"/>
</dbReference>
<accession>A0A8R1I5M9</accession>
<keyword evidence="1" id="KW-1133">Transmembrane helix</keyword>
<reference evidence="3" key="1">
    <citation type="submission" date="2010-08" db="EMBL/GenBank/DDBJ databases">
        <authorList>
            <consortium name="Caenorhabditis japonica Sequencing Consortium"/>
            <person name="Wilson R.K."/>
        </authorList>
    </citation>
    <scope>NUCLEOTIDE SEQUENCE [LARGE SCALE GENOMIC DNA]</scope>
    <source>
        <strain evidence="3">DF5081</strain>
    </source>
</reference>
<feature type="transmembrane region" description="Helical" evidence="1">
    <location>
        <begin position="12"/>
        <end position="33"/>
    </location>
</feature>
<dbReference type="AlphaFoldDB" id="A0A8R1I5M9"/>
<keyword evidence="1" id="KW-0812">Transmembrane</keyword>
<dbReference type="InterPro" id="IPR004245">
    <property type="entry name" value="DUF229"/>
</dbReference>
<dbReference type="PANTHER" id="PTHR10974:SF5">
    <property type="entry name" value="SULFATASE DOMAIN-CONTAINING PROTEIN"/>
    <property type="match status" value="1"/>
</dbReference>
<dbReference type="PANTHER" id="PTHR10974">
    <property type="entry name" value="FI08016P-RELATED"/>
    <property type="match status" value="1"/>
</dbReference>
<dbReference type="GO" id="GO:0005615">
    <property type="term" value="C:extracellular space"/>
    <property type="evidence" value="ECO:0007669"/>
    <property type="project" value="TreeGrafter"/>
</dbReference>
<dbReference type="Proteomes" id="UP000005237">
    <property type="component" value="Unassembled WGS sequence"/>
</dbReference>
<evidence type="ECO:0000313" key="3">
    <source>
        <dbReference type="Proteomes" id="UP000005237"/>
    </source>
</evidence>
<sequence length="548" mass="63963">MLKYIWNRKSKAIYFRILIYGTFFQLLIMLFIYGNPEETVVKQAPIFRDEDSTNNYMNVCTLPVYDYWHPDVMRIVNHDYTPLYWCDKSLQPFTKLSNGNFSIEGDQDRNCSARCFTGSGDHNITFGEWQKPGPVGDCEFLEAVCWENSQEVYGYIHTQIKPKPPPPENPPKFENAPDVFVFLFDSLSTGQAKRSFPKTLSFLAEKLDTVEFPYINKVGENSWPNGMALWFGKLVEGIDNSRHEGGARIPADWNRTEYCHIPLENFTSIFDDFKSYGYMTQASDDWASQMVNYPDCHGFSNPPVDHYMHPFFMVYEKFGMSMTKEHLTGKMCREQIHTVFEYFQQFVDAYPEWTICSFNRAAHLPTVLPSIFRTKRVIHCFGVNPISRELVDVFRFRQNIVSARLRSKEVQNRYGRQLIGHINKMVKDAGYSSKCEDFEFREVISLVHIGQKNDSKPSHSYEITVMATAPSFAVFHTTLYESSANRNVTYGNIVRLDEYEDTGSCTQNSLFEKLCFCRNLPLSRKLSYRFRKQMSEVEDTFEHYFPYQ</sequence>
<dbReference type="EnsemblMetazoa" id="CJA16185.1">
    <property type="protein sequence ID" value="CJA16185.1"/>
    <property type="gene ID" value="WBGene00135389"/>
</dbReference>
<keyword evidence="3" id="KW-1185">Reference proteome</keyword>
<evidence type="ECO:0000313" key="2">
    <source>
        <dbReference type="EnsemblMetazoa" id="CJA16185.1"/>
    </source>
</evidence>
<organism evidence="2 3">
    <name type="scientific">Caenorhabditis japonica</name>
    <dbReference type="NCBI Taxonomy" id="281687"/>
    <lineage>
        <taxon>Eukaryota</taxon>
        <taxon>Metazoa</taxon>
        <taxon>Ecdysozoa</taxon>
        <taxon>Nematoda</taxon>
        <taxon>Chromadorea</taxon>
        <taxon>Rhabditida</taxon>
        <taxon>Rhabditina</taxon>
        <taxon>Rhabditomorpha</taxon>
        <taxon>Rhabditoidea</taxon>
        <taxon>Rhabditidae</taxon>
        <taxon>Peloderinae</taxon>
        <taxon>Caenorhabditis</taxon>
    </lineage>
</organism>
<proteinExistence type="predicted"/>
<name>A0A8R1I5M9_CAEJA</name>